<feature type="non-terminal residue" evidence="4">
    <location>
        <position position="123"/>
    </location>
</feature>
<reference evidence="4" key="1">
    <citation type="submission" date="2024-02" db="EMBL/GenBank/DDBJ databases">
        <authorList>
            <consortium name="ELIXIR-Norway"/>
            <consortium name="Elixir Norway"/>
        </authorList>
    </citation>
    <scope>NUCLEOTIDE SEQUENCE</scope>
</reference>
<gene>
    <name evidence="4" type="ORF">CSSPJE1EN1_LOCUS25494</name>
</gene>
<evidence type="ECO:0000256" key="2">
    <source>
        <dbReference type="ARBA" id="ARBA00022475"/>
    </source>
</evidence>
<organism evidence="4 5">
    <name type="scientific">Sphagnum jensenii</name>
    <dbReference type="NCBI Taxonomy" id="128206"/>
    <lineage>
        <taxon>Eukaryota</taxon>
        <taxon>Viridiplantae</taxon>
        <taxon>Streptophyta</taxon>
        <taxon>Embryophyta</taxon>
        <taxon>Bryophyta</taxon>
        <taxon>Sphagnophytina</taxon>
        <taxon>Sphagnopsida</taxon>
        <taxon>Sphagnales</taxon>
        <taxon>Sphagnaceae</taxon>
        <taxon>Sphagnum</taxon>
    </lineage>
</organism>
<dbReference type="Proteomes" id="UP001497444">
    <property type="component" value="Unassembled WGS sequence"/>
</dbReference>
<dbReference type="InterPro" id="IPR008250">
    <property type="entry name" value="ATPase_P-typ_transduc_dom_A_sf"/>
</dbReference>
<feature type="domain" description="P-type ATPase A" evidence="3">
    <location>
        <begin position="34"/>
        <end position="98"/>
    </location>
</feature>
<dbReference type="EMBL" id="CAXAQS010000114">
    <property type="protein sequence ID" value="CAK9250116.1"/>
    <property type="molecule type" value="Genomic_DNA"/>
</dbReference>
<dbReference type="InterPro" id="IPR023298">
    <property type="entry name" value="ATPase_P-typ_TM_dom_sf"/>
</dbReference>
<dbReference type="InterPro" id="IPR050510">
    <property type="entry name" value="Cation_transp_ATPase_P-type"/>
</dbReference>
<dbReference type="InterPro" id="IPR059000">
    <property type="entry name" value="ATPase_P-type_domA"/>
</dbReference>
<proteinExistence type="predicted"/>
<dbReference type="SUPFAM" id="SSF81653">
    <property type="entry name" value="Calcium ATPase, transduction domain A"/>
    <property type="match status" value="1"/>
</dbReference>
<evidence type="ECO:0000256" key="1">
    <source>
        <dbReference type="ARBA" id="ARBA00004651"/>
    </source>
</evidence>
<dbReference type="NCBIfam" id="TIGR01494">
    <property type="entry name" value="ATPase_P-type"/>
    <property type="match status" value="1"/>
</dbReference>
<evidence type="ECO:0000313" key="4">
    <source>
        <dbReference type="EMBL" id="CAK9250116.1"/>
    </source>
</evidence>
<feature type="non-terminal residue" evidence="4">
    <location>
        <position position="1"/>
    </location>
</feature>
<dbReference type="SUPFAM" id="SSF81665">
    <property type="entry name" value="Calcium ATPase, transmembrane domain M"/>
    <property type="match status" value="1"/>
</dbReference>
<keyword evidence="2" id="KW-0472">Membrane</keyword>
<name>A0ABP0V6S3_9BRYO</name>
<accession>A0ABP0V6S3</accession>
<dbReference type="Gene3D" id="1.20.1110.10">
    <property type="entry name" value="Calcium-transporting ATPase, transmembrane domain"/>
    <property type="match status" value="1"/>
</dbReference>
<protein>
    <recommendedName>
        <fullName evidence="3">P-type ATPase A domain-containing protein</fullName>
    </recommendedName>
</protein>
<dbReference type="PANTHER" id="PTHR43294:SF21">
    <property type="entry name" value="CATION TRANSPORTING ATPASE"/>
    <property type="match status" value="1"/>
</dbReference>
<sequence>YYLGIVLALVVITTGTFSYYQQASSSKVFDSFKNMLPQKTYVIRDGRKKLIPADQIVVGDLIYCKSGDRVPADIRIIKCEAMKVDNSSLTGESDPLSRSPDAGHDSPLEAKIWLFFLLIVSME</sequence>
<comment type="subcellular location">
    <subcellularLocation>
        <location evidence="1">Cell membrane</location>
        <topology evidence="1">Multi-pass membrane protein</topology>
    </subcellularLocation>
</comment>
<comment type="caution">
    <text evidence="4">The sequence shown here is derived from an EMBL/GenBank/DDBJ whole genome shotgun (WGS) entry which is preliminary data.</text>
</comment>
<dbReference type="InterPro" id="IPR001757">
    <property type="entry name" value="P_typ_ATPase"/>
</dbReference>
<evidence type="ECO:0000313" key="5">
    <source>
        <dbReference type="Proteomes" id="UP001497444"/>
    </source>
</evidence>
<dbReference type="Pfam" id="PF00122">
    <property type="entry name" value="E1-E2_ATPase"/>
    <property type="match status" value="1"/>
</dbReference>
<keyword evidence="5" id="KW-1185">Reference proteome</keyword>
<dbReference type="PANTHER" id="PTHR43294">
    <property type="entry name" value="SODIUM/POTASSIUM-TRANSPORTING ATPASE SUBUNIT ALPHA"/>
    <property type="match status" value="1"/>
</dbReference>
<dbReference type="Gene3D" id="2.70.150.10">
    <property type="entry name" value="Calcium-transporting ATPase, cytoplasmic transduction domain A"/>
    <property type="match status" value="1"/>
</dbReference>
<evidence type="ECO:0000259" key="3">
    <source>
        <dbReference type="Pfam" id="PF00122"/>
    </source>
</evidence>
<keyword evidence="2" id="KW-1003">Cell membrane</keyword>